<reference evidence="2" key="1">
    <citation type="submission" date="2018-11" db="EMBL/GenBank/DDBJ databases">
        <authorList>
            <person name="Grassa J C."/>
        </authorList>
    </citation>
    <scope>NUCLEOTIDE SEQUENCE [LARGE SCALE GENOMIC DNA]</scope>
</reference>
<dbReference type="Proteomes" id="UP000596661">
    <property type="component" value="Chromosome 4"/>
</dbReference>
<evidence type="ECO:0000259" key="1">
    <source>
        <dbReference type="PROSITE" id="PS50878"/>
    </source>
</evidence>
<organism evidence="2 3">
    <name type="scientific">Cannabis sativa</name>
    <name type="common">Hemp</name>
    <name type="synonym">Marijuana</name>
    <dbReference type="NCBI Taxonomy" id="3483"/>
    <lineage>
        <taxon>Eukaryota</taxon>
        <taxon>Viridiplantae</taxon>
        <taxon>Streptophyta</taxon>
        <taxon>Embryophyta</taxon>
        <taxon>Tracheophyta</taxon>
        <taxon>Spermatophyta</taxon>
        <taxon>Magnoliopsida</taxon>
        <taxon>eudicotyledons</taxon>
        <taxon>Gunneridae</taxon>
        <taxon>Pentapetalae</taxon>
        <taxon>rosids</taxon>
        <taxon>fabids</taxon>
        <taxon>Rosales</taxon>
        <taxon>Cannabaceae</taxon>
        <taxon>Cannabis</taxon>
    </lineage>
</organism>
<dbReference type="EnsemblPlants" id="evm.model.04.1724">
    <property type="protein sequence ID" value="cds.evm.model.04.1724"/>
    <property type="gene ID" value="evm.TU.04.1724"/>
</dbReference>
<protein>
    <recommendedName>
        <fullName evidence="1">Reverse transcriptase domain-containing protein</fullName>
    </recommendedName>
</protein>
<dbReference type="Gramene" id="evm.model.04.1724">
    <property type="protein sequence ID" value="cds.evm.model.04.1724"/>
    <property type="gene ID" value="evm.TU.04.1724"/>
</dbReference>
<proteinExistence type="predicted"/>
<evidence type="ECO:0000313" key="2">
    <source>
        <dbReference type="EnsemblPlants" id="cds.evm.model.04.1724"/>
    </source>
</evidence>
<name>A0A803PEA1_CANSA</name>
<dbReference type="EMBL" id="UZAU01000400">
    <property type="status" value="NOT_ANNOTATED_CDS"/>
    <property type="molecule type" value="Genomic_DNA"/>
</dbReference>
<feature type="domain" description="Reverse transcriptase" evidence="1">
    <location>
        <begin position="1"/>
        <end position="167"/>
    </location>
</feature>
<dbReference type="AlphaFoldDB" id="A0A803PEA1"/>
<sequence>MSKAYDRLEWAFVAKVLKAFGFDDWFCGLIMECISTVTFQILVNGGLTKSFKPERGLRQGDPLSPYLFIICSEILSRLISEKERQGMITGYRVSSNDPLVSHLMYVDDTIFFTRADITEVDTLQDTLNLYCSWSGQRINVNKSKIFLSKNCESNLGIALSDFLGFDIMEGDEFFLGNPLFVSGNRAKDFHFIIDKVRNRMEGWRAKLLSQMARTVLIKNVISAIPIYSMSIFLLPKSITDALDALVRLFWWTGLGIRKFNDINFCLIAKLGWQLAKNGNSLWCQIMLGKYGHQGSFWGRNLPRIAFGVARGIWKTKDFIKDNSIWIIGGNSRVKLWQGSWSCADGVCINPCDLNPGVVNDITVGNLISDGEPSWNISLIERLCQPEASNKILSSYISILPDRDSLMWKSSPSGEFILKNAYWDLHFDDFSLDKDCRLLWKLPIHDNSSFGNASKGVSRLALGWESFLGISLVNVSCVM</sequence>
<dbReference type="PANTHER" id="PTHR33116:SF86">
    <property type="entry name" value="REVERSE TRANSCRIPTASE DOMAIN-CONTAINING PROTEIN"/>
    <property type="match status" value="1"/>
</dbReference>
<dbReference type="Pfam" id="PF00078">
    <property type="entry name" value="RVT_1"/>
    <property type="match status" value="1"/>
</dbReference>
<accession>A0A803PEA1</accession>
<dbReference type="SUPFAM" id="SSF56672">
    <property type="entry name" value="DNA/RNA polymerases"/>
    <property type="match status" value="1"/>
</dbReference>
<dbReference type="PANTHER" id="PTHR33116">
    <property type="entry name" value="REVERSE TRANSCRIPTASE ZINC-BINDING DOMAIN-CONTAINING PROTEIN-RELATED-RELATED"/>
    <property type="match status" value="1"/>
</dbReference>
<evidence type="ECO:0000313" key="3">
    <source>
        <dbReference type="Proteomes" id="UP000596661"/>
    </source>
</evidence>
<reference evidence="2" key="2">
    <citation type="submission" date="2021-03" db="UniProtKB">
        <authorList>
            <consortium name="EnsemblPlants"/>
        </authorList>
    </citation>
    <scope>IDENTIFICATION</scope>
</reference>
<dbReference type="InterPro" id="IPR000477">
    <property type="entry name" value="RT_dom"/>
</dbReference>
<dbReference type="PROSITE" id="PS50878">
    <property type="entry name" value="RT_POL"/>
    <property type="match status" value="1"/>
</dbReference>
<keyword evidence="3" id="KW-1185">Reference proteome</keyword>
<dbReference type="InterPro" id="IPR043502">
    <property type="entry name" value="DNA/RNA_pol_sf"/>
</dbReference>